<reference evidence="2 3" key="1">
    <citation type="journal article" date="2018" name="Sci. Rep.">
        <title>Genomic signatures of local adaptation to the degree of environmental predictability in rotifers.</title>
        <authorList>
            <person name="Franch-Gras L."/>
            <person name="Hahn C."/>
            <person name="Garcia-Roger E.M."/>
            <person name="Carmona M.J."/>
            <person name="Serra M."/>
            <person name="Gomez A."/>
        </authorList>
    </citation>
    <scope>NUCLEOTIDE SEQUENCE [LARGE SCALE GENOMIC DNA]</scope>
    <source>
        <strain evidence="2">HYR1</strain>
    </source>
</reference>
<protein>
    <submittedName>
        <fullName evidence="2">Uncharacterized protein</fullName>
    </submittedName>
</protein>
<dbReference type="EMBL" id="REGN01004658">
    <property type="protein sequence ID" value="RNA16640.1"/>
    <property type="molecule type" value="Genomic_DNA"/>
</dbReference>
<sequence length="65" mass="6952">MCHMSFSSVQKTNKKKKNYIFDFGFGPRVPIKLKEKDGGGRSNSQGDLPSLPAGTCSSTPSSTLG</sequence>
<keyword evidence="3" id="KW-1185">Reference proteome</keyword>
<dbReference type="Proteomes" id="UP000276133">
    <property type="component" value="Unassembled WGS sequence"/>
</dbReference>
<organism evidence="2 3">
    <name type="scientific">Brachionus plicatilis</name>
    <name type="common">Marine rotifer</name>
    <name type="synonym">Brachionus muelleri</name>
    <dbReference type="NCBI Taxonomy" id="10195"/>
    <lineage>
        <taxon>Eukaryota</taxon>
        <taxon>Metazoa</taxon>
        <taxon>Spiralia</taxon>
        <taxon>Gnathifera</taxon>
        <taxon>Rotifera</taxon>
        <taxon>Eurotatoria</taxon>
        <taxon>Monogononta</taxon>
        <taxon>Pseudotrocha</taxon>
        <taxon>Ploima</taxon>
        <taxon>Brachionidae</taxon>
        <taxon>Brachionus</taxon>
    </lineage>
</organism>
<dbReference type="AlphaFoldDB" id="A0A3M7QZ61"/>
<evidence type="ECO:0000313" key="2">
    <source>
        <dbReference type="EMBL" id="RNA16640.1"/>
    </source>
</evidence>
<accession>A0A3M7QZ61</accession>
<gene>
    <name evidence="2" type="ORF">BpHYR1_007237</name>
</gene>
<name>A0A3M7QZ61_BRAPC</name>
<comment type="caution">
    <text evidence="2">The sequence shown here is derived from an EMBL/GenBank/DDBJ whole genome shotgun (WGS) entry which is preliminary data.</text>
</comment>
<proteinExistence type="predicted"/>
<evidence type="ECO:0000256" key="1">
    <source>
        <dbReference type="SAM" id="MobiDB-lite"/>
    </source>
</evidence>
<feature type="region of interest" description="Disordered" evidence="1">
    <location>
        <begin position="32"/>
        <end position="65"/>
    </location>
</feature>
<feature type="compositionally biased region" description="Polar residues" evidence="1">
    <location>
        <begin position="55"/>
        <end position="65"/>
    </location>
</feature>
<evidence type="ECO:0000313" key="3">
    <source>
        <dbReference type="Proteomes" id="UP000276133"/>
    </source>
</evidence>